<feature type="region of interest" description="Disordered" evidence="1">
    <location>
        <begin position="55"/>
        <end position="102"/>
    </location>
</feature>
<evidence type="ECO:0000313" key="3">
    <source>
        <dbReference type="Proteomes" id="UP000799766"/>
    </source>
</evidence>
<evidence type="ECO:0008006" key="4">
    <source>
        <dbReference type="Google" id="ProtNLM"/>
    </source>
</evidence>
<dbReference type="Pfam" id="PF10685">
    <property type="entry name" value="KGG"/>
    <property type="match status" value="2"/>
</dbReference>
<reference evidence="2" key="1">
    <citation type="journal article" date="2020" name="Stud. Mycol.">
        <title>101 Dothideomycetes genomes: a test case for predicting lifestyles and emergence of pathogens.</title>
        <authorList>
            <person name="Haridas S."/>
            <person name="Albert R."/>
            <person name="Binder M."/>
            <person name="Bloem J."/>
            <person name="Labutti K."/>
            <person name="Salamov A."/>
            <person name="Andreopoulos B."/>
            <person name="Baker S."/>
            <person name="Barry K."/>
            <person name="Bills G."/>
            <person name="Bluhm B."/>
            <person name="Cannon C."/>
            <person name="Castanera R."/>
            <person name="Culley D."/>
            <person name="Daum C."/>
            <person name="Ezra D."/>
            <person name="Gonzalez J."/>
            <person name="Henrissat B."/>
            <person name="Kuo A."/>
            <person name="Liang C."/>
            <person name="Lipzen A."/>
            <person name="Lutzoni F."/>
            <person name="Magnuson J."/>
            <person name="Mondo S."/>
            <person name="Nolan M."/>
            <person name="Ohm R."/>
            <person name="Pangilinan J."/>
            <person name="Park H.-J."/>
            <person name="Ramirez L."/>
            <person name="Alfaro M."/>
            <person name="Sun H."/>
            <person name="Tritt A."/>
            <person name="Yoshinaga Y."/>
            <person name="Zwiers L.-H."/>
            <person name="Turgeon B."/>
            <person name="Goodwin S."/>
            <person name="Spatafora J."/>
            <person name="Crous P."/>
            <person name="Grigoriev I."/>
        </authorList>
    </citation>
    <scope>NUCLEOTIDE SEQUENCE</scope>
    <source>
        <strain evidence="2">ATCC 16933</strain>
    </source>
</reference>
<dbReference type="InterPro" id="IPR019626">
    <property type="entry name" value="Stress-induced_KGG_rpt"/>
</dbReference>
<dbReference type="OrthoDB" id="2137750at2759"/>
<keyword evidence="3" id="KW-1185">Reference proteome</keyword>
<dbReference type="Proteomes" id="UP000799766">
    <property type="component" value="Unassembled WGS sequence"/>
</dbReference>
<gene>
    <name evidence="2" type="ORF">BDY21DRAFT_338013</name>
</gene>
<organism evidence="2 3">
    <name type="scientific">Lineolata rhizophorae</name>
    <dbReference type="NCBI Taxonomy" id="578093"/>
    <lineage>
        <taxon>Eukaryota</taxon>
        <taxon>Fungi</taxon>
        <taxon>Dikarya</taxon>
        <taxon>Ascomycota</taxon>
        <taxon>Pezizomycotina</taxon>
        <taxon>Dothideomycetes</taxon>
        <taxon>Dothideomycetes incertae sedis</taxon>
        <taxon>Lineolatales</taxon>
        <taxon>Lineolataceae</taxon>
        <taxon>Lineolata</taxon>
    </lineage>
</organism>
<accession>A0A6A6P651</accession>
<dbReference type="EMBL" id="MU001675">
    <property type="protein sequence ID" value="KAF2459349.1"/>
    <property type="molecule type" value="Genomic_DNA"/>
</dbReference>
<sequence length="102" mass="10509">MSDNPGSFANRPTEEVEEIAAQGGHASKLYANHVDPKGTYNPGNFANRPTEEVREAAAKGGAHSHGPTKSGEDVMMQGRNPDGTFQAGSEAAKAAGEIGGSK</sequence>
<name>A0A6A6P651_9PEZI</name>
<evidence type="ECO:0000256" key="1">
    <source>
        <dbReference type="SAM" id="MobiDB-lite"/>
    </source>
</evidence>
<dbReference type="AlphaFoldDB" id="A0A6A6P651"/>
<evidence type="ECO:0000313" key="2">
    <source>
        <dbReference type="EMBL" id="KAF2459349.1"/>
    </source>
</evidence>
<proteinExistence type="predicted"/>
<protein>
    <recommendedName>
        <fullName evidence="4">Conidiation-specific protein 10</fullName>
    </recommendedName>
</protein>